<dbReference type="AlphaFoldDB" id="A0A6G4XWX0"/>
<comment type="similarity">
    <text evidence="1">Belongs to the sigma-70 factor family. ECF subfamily.</text>
</comment>
<keyword evidence="2" id="KW-0805">Transcription regulation</keyword>
<dbReference type="SUPFAM" id="SSF88659">
    <property type="entry name" value="Sigma3 and sigma4 domains of RNA polymerase sigma factors"/>
    <property type="match status" value="1"/>
</dbReference>
<dbReference type="Gene3D" id="1.10.1740.10">
    <property type="match status" value="1"/>
</dbReference>
<sequence>MGERETATATATAALGELYASYGPQLTKRARKKLDEYGIPPSVTAPEDLVHSAFAQVLRNPEAITYPKTYLTRVVENEAAKIARQRSHLMEAETEHARIAGETDADVAALVANRCALRQFLGELPPSQRDAVWSSKALGYTLAETAELLHKAPGTVAVQVSRATRFLRANLAAVYVALLVALAVLVGGGLRRVQPASPSGEQEPPTGWEDTLLYQFVESASGTGVAWVGAGLVCAEVIRRGWIARLVDPSTYRRIKFVLASQRYRWSLFLARIAPVAAAQPPRFSSVTPLDVEMARTYNRSLQEPSRTHVRNDGKVVGIRTFSGGPVAPHPAHWRVTAPRVARSSANIEAQELEPLRNHLDELVETEPATPPRSPLKWAELFAGTLVAHEEVQPRAAVEPQQLKFAGLEEAPALARLFSSHGHMSKTWWDQAFTVMDTVRNAPQGVPREQILDRLYGVDQDVDRLLGVLLKKNFLRLTDGRFVRGNALAELDRVPEPFGPAPAVTAVAGVATATGTAA</sequence>
<evidence type="ECO:0000313" key="9">
    <source>
        <dbReference type="Proteomes" id="UP000481109"/>
    </source>
</evidence>
<dbReference type="InterPro" id="IPR036388">
    <property type="entry name" value="WH-like_DNA-bd_sf"/>
</dbReference>
<dbReference type="InterPro" id="IPR013324">
    <property type="entry name" value="RNA_pol_sigma_r3/r4-like"/>
</dbReference>
<keyword evidence="6" id="KW-0812">Transmembrane</keyword>
<protein>
    <submittedName>
        <fullName evidence="8">Sigma-70 family RNA polymerase sigma factor</fullName>
    </submittedName>
</protein>
<dbReference type="InterPro" id="IPR039425">
    <property type="entry name" value="RNA_pol_sigma-70-like"/>
</dbReference>
<dbReference type="GO" id="GO:0016987">
    <property type="term" value="F:sigma factor activity"/>
    <property type="evidence" value="ECO:0007669"/>
    <property type="project" value="UniProtKB-KW"/>
</dbReference>
<dbReference type="EMBL" id="JAAKZW010000307">
    <property type="protein sequence ID" value="NGO81307.1"/>
    <property type="molecule type" value="Genomic_DNA"/>
</dbReference>
<gene>
    <name evidence="8" type="ORF">G6045_37440</name>
</gene>
<dbReference type="NCBIfam" id="TIGR02937">
    <property type="entry name" value="sigma70-ECF"/>
    <property type="match status" value="1"/>
</dbReference>
<dbReference type="GO" id="GO:0006352">
    <property type="term" value="P:DNA-templated transcription initiation"/>
    <property type="evidence" value="ECO:0007669"/>
    <property type="project" value="InterPro"/>
</dbReference>
<dbReference type="PANTHER" id="PTHR43133:SF8">
    <property type="entry name" value="RNA POLYMERASE SIGMA FACTOR HI_1459-RELATED"/>
    <property type="match status" value="1"/>
</dbReference>
<evidence type="ECO:0000256" key="1">
    <source>
        <dbReference type="ARBA" id="ARBA00010641"/>
    </source>
</evidence>
<evidence type="ECO:0000313" key="8">
    <source>
        <dbReference type="EMBL" id="NGO81307.1"/>
    </source>
</evidence>
<dbReference type="InterPro" id="IPR013249">
    <property type="entry name" value="RNA_pol_sigma70_r4_t2"/>
</dbReference>
<dbReference type="InterPro" id="IPR013325">
    <property type="entry name" value="RNA_pol_sigma_r2"/>
</dbReference>
<dbReference type="GO" id="GO:0003677">
    <property type="term" value="F:DNA binding"/>
    <property type="evidence" value="ECO:0007669"/>
    <property type="project" value="UniProtKB-KW"/>
</dbReference>
<keyword evidence="9" id="KW-1185">Reference proteome</keyword>
<evidence type="ECO:0000256" key="6">
    <source>
        <dbReference type="SAM" id="Phobius"/>
    </source>
</evidence>
<dbReference type="RefSeq" id="WP_165336707.1">
    <property type="nucleotide sequence ID" value="NZ_JAAKZW010000307.1"/>
</dbReference>
<keyword evidence="3" id="KW-0731">Sigma factor</keyword>
<organism evidence="8 9">
    <name type="scientific">Streptomyces mesophilus</name>
    <dbReference type="NCBI Taxonomy" id="1775132"/>
    <lineage>
        <taxon>Bacteria</taxon>
        <taxon>Bacillati</taxon>
        <taxon>Actinomycetota</taxon>
        <taxon>Actinomycetes</taxon>
        <taxon>Kitasatosporales</taxon>
        <taxon>Streptomycetaceae</taxon>
        <taxon>Streptomyces</taxon>
    </lineage>
</organism>
<dbReference type="Proteomes" id="UP000481109">
    <property type="component" value="Unassembled WGS sequence"/>
</dbReference>
<proteinExistence type="inferred from homology"/>
<keyword evidence="5" id="KW-0804">Transcription</keyword>
<dbReference type="InterPro" id="IPR014284">
    <property type="entry name" value="RNA_pol_sigma-70_dom"/>
</dbReference>
<dbReference type="PANTHER" id="PTHR43133">
    <property type="entry name" value="RNA POLYMERASE ECF-TYPE SIGMA FACTO"/>
    <property type="match status" value="1"/>
</dbReference>
<keyword evidence="6" id="KW-1133">Transmembrane helix</keyword>
<accession>A0A6G4XWX0</accession>
<comment type="caution">
    <text evidence="8">The sequence shown here is derived from an EMBL/GenBank/DDBJ whole genome shotgun (WGS) entry which is preliminary data.</text>
</comment>
<name>A0A6G4XWX0_9ACTN</name>
<dbReference type="Gene3D" id="1.10.10.10">
    <property type="entry name" value="Winged helix-like DNA-binding domain superfamily/Winged helix DNA-binding domain"/>
    <property type="match status" value="1"/>
</dbReference>
<evidence type="ECO:0000256" key="5">
    <source>
        <dbReference type="ARBA" id="ARBA00023163"/>
    </source>
</evidence>
<evidence type="ECO:0000256" key="4">
    <source>
        <dbReference type="ARBA" id="ARBA00023125"/>
    </source>
</evidence>
<feature type="domain" description="RNA polymerase sigma factor 70 region 4 type 2" evidence="7">
    <location>
        <begin position="117"/>
        <end position="165"/>
    </location>
</feature>
<dbReference type="Pfam" id="PF08281">
    <property type="entry name" value="Sigma70_r4_2"/>
    <property type="match status" value="1"/>
</dbReference>
<reference evidence="8 9" key="1">
    <citation type="submission" date="2020-02" db="EMBL/GenBank/DDBJ databases">
        <title>Whole-genome analyses of novel actinobacteria.</title>
        <authorList>
            <person name="Sahin N."/>
            <person name="Tokatli A."/>
        </authorList>
    </citation>
    <scope>NUCLEOTIDE SEQUENCE [LARGE SCALE GENOMIC DNA]</scope>
    <source>
        <strain evidence="8 9">YC504</strain>
    </source>
</reference>
<evidence type="ECO:0000256" key="2">
    <source>
        <dbReference type="ARBA" id="ARBA00023015"/>
    </source>
</evidence>
<evidence type="ECO:0000259" key="7">
    <source>
        <dbReference type="Pfam" id="PF08281"/>
    </source>
</evidence>
<keyword evidence="6" id="KW-0472">Membrane</keyword>
<evidence type="ECO:0000256" key="3">
    <source>
        <dbReference type="ARBA" id="ARBA00023082"/>
    </source>
</evidence>
<keyword evidence="4" id="KW-0238">DNA-binding</keyword>
<dbReference type="SUPFAM" id="SSF88946">
    <property type="entry name" value="Sigma2 domain of RNA polymerase sigma factors"/>
    <property type="match status" value="1"/>
</dbReference>
<feature type="transmembrane region" description="Helical" evidence="6">
    <location>
        <begin position="171"/>
        <end position="190"/>
    </location>
</feature>